<keyword evidence="2" id="KW-1185">Reference proteome</keyword>
<evidence type="ECO:0000313" key="2">
    <source>
        <dbReference type="Proteomes" id="UP000838756"/>
    </source>
</evidence>
<name>A0A8S4QVR8_9NEOP</name>
<comment type="caution">
    <text evidence="1">The sequence shown here is derived from an EMBL/GenBank/DDBJ whole genome shotgun (WGS) entry which is preliminary data.</text>
</comment>
<reference evidence="1" key="1">
    <citation type="submission" date="2022-03" db="EMBL/GenBank/DDBJ databases">
        <authorList>
            <person name="Lindestad O."/>
        </authorList>
    </citation>
    <scope>NUCLEOTIDE SEQUENCE</scope>
</reference>
<dbReference type="Proteomes" id="UP000838756">
    <property type="component" value="Unassembled WGS sequence"/>
</dbReference>
<organism evidence="1 2">
    <name type="scientific">Pararge aegeria aegeria</name>
    <dbReference type="NCBI Taxonomy" id="348720"/>
    <lineage>
        <taxon>Eukaryota</taxon>
        <taxon>Metazoa</taxon>
        <taxon>Ecdysozoa</taxon>
        <taxon>Arthropoda</taxon>
        <taxon>Hexapoda</taxon>
        <taxon>Insecta</taxon>
        <taxon>Pterygota</taxon>
        <taxon>Neoptera</taxon>
        <taxon>Endopterygota</taxon>
        <taxon>Lepidoptera</taxon>
        <taxon>Glossata</taxon>
        <taxon>Ditrysia</taxon>
        <taxon>Papilionoidea</taxon>
        <taxon>Nymphalidae</taxon>
        <taxon>Satyrinae</taxon>
        <taxon>Satyrini</taxon>
        <taxon>Parargina</taxon>
        <taxon>Pararge</taxon>
    </lineage>
</organism>
<accession>A0A8S4QVR8</accession>
<dbReference type="AlphaFoldDB" id="A0A8S4QVR8"/>
<proteinExistence type="predicted"/>
<protein>
    <submittedName>
        <fullName evidence="1">Jg305 protein</fullName>
    </submittedName>
</protein>
<dbReference type="EMBL" id="CAKXAJ010021126">
    <property type="protein sequence ID" value="CAH2226332.1"/>
    <property type="molecule type" value="Genomic_DNA"/>
</dbReference>
<evidence type="ECO:0000313" key="1">
    <source>
        <dbReference type="EMBL" id="CAH2226332.1"/>
    </source>
</evidence>
<dbReference type="OrthoDB" id="7485426at2759"/>
<gene>
    <name evidence="1" type="primary">jg305</name>
    <name evidence="1" type="ORF">PAEG_LOCUS7052</name>
</gene>
<sequence length="228" mass="26384">MKRNLTYTILLCGAIKVLVASITGVTYMDHFNFEQRYRDVNECNPFYWHPLHLPQECVQMFENLMRSRLNTLSPYRIVKERSVQAPAVMYPYNYIYSPIITTEYKPDLQYLPVERKTPSQYEILYELLKRDVQDLPSVPFLGVSPHLGVIAMYKQPVSYKSAAMIKKLARAYDTSNLFTNMQTGIKNTDTHQENKIKTNTKNSNGNLVVDSVKKGNDAIALLKIKKFN</sequence>